<evidence type="ECO:0000256" key="2">
    <source>
        <dbReference type="ARBA" id="ARBA00023002"/>
    </source>
</evidence>
<dbReference type="PRINTS" id="PR00081">
    <property type="entry name" value="GDHRDH"/>
</dbReference>
<dbReference type="OrthoDB" id="9775296at2"/>
<dbReference type="AlphaFoldDB" id="A0A2T1D791"/>
<dbReference type="SUPFAM" id="SSF51735">
    <property type="entry name" value="NAD(P)-binding Rossmann-fold domains"/>
    <property type="match status" value="1"/>
</dbReference>
<dbReference type="SMART" id="SM00822">
    <property type="entry name" value="PKS_KR"/>
    <property type="match status" value="1"/>
</dbReference>
<proteinExistence type="inferred from homology"/>
<accession>A0A2T1D791</accession>
<name>A0A2T1D791_9CYAN</name>
<sequence length="308" mass="33421">MPQTSPLAGQVVLITGASAGIGAGLAQVLADRYIGVHLVLAARNVGKLAHVAEQCSKAGAEVITVPTDMAQIDQVQALAKTALDRFGRVDILVNNAGYGQMGPIELIPPEAVQRQLQVNVLGAIALIQALIPAMRDQGGGRIINVSSLAGKIAFPFGGLYSASKFALEAVSDSLRRELTPFNIRVSVIEPGPVSTEFFDVVDKEIDHTIVDPEHSPYRVAFKKLEDLEKQTSSRAWTSEQVAIVILKAMTDRNPRPRYVAATSGDFLLFMMTKVLPTSLVDKFWQRFYGIDLVAKDWQSRKKSAKLDP</sequence>
<protein>
    <submittedName>
        <fullName evidence="5">SDR family NAD(P)-dependent oxidoreductase</fullName>
    </submittedName>
</protein>
<evidence type="ECO:0000313" key="5">
    <source>
        <dbReference type="EMBL" id="PSB16316.1"/>
    </source>
</evidence>
<evidence type="ECO:0000313" key="6">
    <source>
        <dbReference type="Proteomes" id="UP000238634"/>
    </source>
</evidence>
<dbReference type="PROSITE" id="PS00061">
    <property type="entry name" value="ADH_SHORT"/>
    <property type="match status" value="1"/>
</dbReference>
<dbReference type="PANTHER" id="PTHR44196">
    <property type="entry name" value="DEHYDROGENASE/REDUCTASE SDR FAMILY MEMBER 7B"/>
    <property type="match status" value="1"/>
</dbReference>
<dbReference type="Proteomes" id="UP000238634">
    <property type="component" value="Unassembled WGS sequence"/>
</dbReference>
<keyword evidence="6" id="KW-1185">Reference proteome</keyword>
<organism evidence="5 6">
    <name type="scientific">Phormidesmis priestleyi ULC007</name>
    <dbReference type="NCBI Taxonomy" id="1920490"/>
    <lineage>
        <taxon>Bacteria</taxon>
        <taxon>Bacillati</taxon>
        <taxon>Cyanobacteriota</taxon>
        <taxon>Cyanophyceae</taxon>
        <taxon>Leptolyngbyales</taxon>
        <taxon>Leptolyngbyaceae</taxon>
        <taxon>Phormidesmis</taxon>
    </lineage>
</organism>
<dbReference type="InterPro" id="IPR020904">
    <property type="entry name" value="Sc_DH/Rdtase_CS"/>
</dbReference>
<evidence type="ECO:0000259" key="4">
    <source>
        <dbReference type="SMART" id="SM00822"/>
    </source>
</evidence>
<dbReference type="InterPro" id="IPR036291">
    <property type="entry name" value="NAD(P)-bd_dom_sf"/>
</dbReference>
<comment type="caution">
    <text evidence="5">The sequence shown here is derived from an EMBL/GenBank/DDBJ whole genome shotgun (WGS) entry which is preliminary data.</text>
</comment>
<dbReference type="Pfam" id="PF00106">
    <property type="entry name" value="adh_short"/>
    <property type="match status" value="1"/>
</dbReference>
<dbReference type="PANTHER" id="PTHR44196:SF1">
    <property type="entry name" value="DEHYDROGENASE_REDUCTASE SDR FAMILY MEMBER 7B"/>
    <property type="match status" value="1"/>
</dbReference>
<keyword evidence="2" id="KW-0560">Oxidoreductase</keyword>
<dbReference type="EMBL" id="PVWG01000044">
    <property type="protein sequence ID" value="PSB16316.1"/>
    <property type="molecule type" value="Genomic_DNA"/>
</dbReference>
<feature type="domain" description="Ketoreductase" evidence="4">
    <location>
        <begin position="10"/>
        <end position="191"/>
    </location>
</feature>
<dbReference type="InterPro" id="IPR057326">
    <property type="entry name" value="KR_dom"/>
</dbReference>
<dbReference type="GO" id="GO:0016491">
    <property type="term" value="F:oxidoreductase activity"/>
    <property type="evidence" value="ECO:0007669"/>
    <property type="project" value="UniProtKB-KW"/>
</dbReference>
<dbReference type="InterPro" id="IPR002347">
    <property type="entry name" value="SDR_fam"/>
</dbReference>
<comment type="similarity">
    <text evidence="1 3">Belongs to the short-chain dehydrogenases/reductases (SDR) family.</text>
</comment>
<dbReference type="RefSeq" id="WP_073073763.1">
    <property type="nucleotide sequence ID" value="NZ_MPPI01000025.1"/>
</dbReference>
<evidence type="ECO:0000256" key="3">
    <source>
        <dbReference type="RuleBase" id="RU000363"/>
    </source>
</evidence>
<reference evidence="5 6" key="1">
    <citation type="submission" date="2018-02" db="EMBL/GenBank/DDBJ databases">
        <authorList>
            <person name="Cohen D.B."/>
            <person name="Kent A.D."/>
        </authorList>
    </citation>
    <scope>NUCLEOTIDE SEQUENCE [LARGE SCALE GENOMIC DNA]</scope>
    <source>
        <strain evidence="5 6">ULC007</strain>
    </source>
</reference>
<dbReference type="Gene3D" id="3.40.50.720">
    <property type="entry name" value="NAD(P)-binding Rossmann-like Domain"/>
    <property type="match status" value="1"/>
</dbReference>
<dbReference type="GO" id="GO:0016020">
    <property type="term" value="C:membrane"/>
    <property type="evidence" value="ECO:0007669"/>
    <property type="project" value="TreeGrafter"/>
</dbReference>
<reference evidence="5 6" key="2">
    <citation type="submission" date="2018-03" db="EMBL/GenBank/DDBJ databases">
        <title>The ancient ancestry and fast evolution of plastids.</title>
        <authorList>
            <person name="Moore K.R."/>
            <person name="Magnabosco C."/>
            <person name="Momper L."/>
            <person name="Gold D.A."/>
            <person name="Bosak T."/>
            <person name="Fournier G.P."/>
        </authorList>
    </citation>
    <scope>NUCLEOTIDE SEQUENCE [LARGE SCALE GENOMIC DNA]</scope>
    <source>
        <strain evidence="5 6">ULC007</strain>
    </source>
</reference>
<dbReference type="STRING" id="1920490.GCA_001895925_01190"/>
<dbReference type="CDD" id="cd05374">
    <property type="entry name" value="17beta-HSD-like_SDR_c"/>
    <property type="match status" value="1"/>
</dbReference>
<evidence type="ECO:0000256" key="1">
    <source>
        <dbReference type="ARBA" id="ARBA00006484"/>
    </source>
</evidence>
<dbReference type="PRINTS" id="PR00080">
    <property type="entry name" value="SDRFAMILY"/>
</dbReference>
<gene>
    <name evidence="5" type="ORF">C7B65_22080</name>
</gene>